<accession>A0A7S7RUK7</accession>
<dbReference type="Proteomes" id="UP000593735">
    <property type="component" value="Chromosome"/>
</dbReference>
<evidence type="ECO:0000256" key="2">
    <source>
        <dbReference type="SAM" id="Phobius"/>
    </source>
</evidence>
<keyword evidence="2" id="KW-0472">Membrane</keyword>
<evidence type="ECO:0000313" key="4">
    <source>
        <dbReference type="Proteomes" id="UP000593735"/>
    </source>
</evidence>
<dbReference type="KEGG" id="tio:INP52_00155"/>
<dbReference type="RefSeq" id="WP_194371357.1">
    <property type="nucleotide sequence ID" value="NZ_CP063767.1"/>
</dbReference>
<protein>
    <submittedName>
        <fullName evidence="3">Uncharacterized protein</fullName>
    </submittedName>
</protein>
<organism evidence="3 4">
    <name type="scientific">Thermophilibacter immobilis</name>
    <dbReference type="NCBI Taxonomy" id="2779519"/>
    <lineage>
        <taxon>Bacteria</taxon>
        <taxon>Bacillati</taxon>
        <taxon>Actinomycetota</taxon>
        <taxon>Coriobacteriia</taxon>
        <taxon>Coriobacteriales</taxon>
        <taxon>Atopobiaceae</taxon>
        <taxon>Thermophilibacter</taxon>
    </lineage>
</organism>
<keyword evidence="2" id="KW-1133">Transmembrane helix</keyword>
<evidence type="ECO:0000256" key="1">
    <source>
        <dbReference type="SAM" id="MobiDB-lite"/>
    </source>
</evidence>
<feature type="region of interest" description="Disordered" evidence="1">
    <location>
        <begin position="22"/>
        <end position="63"/>
    </location>
</feature>
<keyword evidence="2" id="KW-0812">Transmembrane</keyword>
<feature type="transmembrane region" description="Helical" evidence="2">
    <location>
        <begin position="75"/>
        <end position="96"/>
    </location>
</feature>
<sequence>MAKKREVARIQRGALSADEAEELFSTVDHTGHTDEERARRQRVSRKEHGVSVDIDPLSEEDPSGSEVGKVIARTAVGFVVVFLVLVIVGQVAFGIIRRANTADLAESATVRTVASALSGGVEWGNGFTQFPEDFSVQEADENTGRIEVTVTDTSSENALECFAGSGVQSQAFAVNALLNPKIDTVVYHVNVHMDTEGNPERAALFGFLKPTGDVTSYITYVWTKTQSSNAIQLSLQITGLNDSIQQELRDKITTSFTPVQILSSN</sequence>
<keyword evidence="4" id="KW-1185">Reference proteome</keyword>
<feature type="compositionally biased region" description="Basic and acidic residues" evidence="1">
    <location>
        <begin position="29"/>
        <end position="50"/>
    </location>
</feature>
<proteinExistence type="predicted"/>
<evidence type="ECO:0000313" key="3">
    <source>
        <dbReference type="EMBL" id="QOY60678.1"/>
    </source>
</evidence>
<dbReference type="EMBL" id="CP063767">
    <property type="protein sequence ID" value="QOY60678.1"/>
    <property type="molecule type" value="Genomic_DNA"/>
</dbReference>
<gene>
    <name evidence="3" type="ORF">INP52_00155</name>
</gene>
<dbReference type="AlphaFoldDB" id="A0A7S7RUK7"/>
<name>A0A7S7RUK7_9ACTN</name>
<reference evidence="3 4" key="1">
    <citation type="submission" date="2020-10" db="EMBL/GenBank/DDBJ databases">
        <title>Olsenella immobilis sp.nov., isolated from the mud in a fermentation cellar used for the production of Chinese strong-flavoured liquor.</title>
        <authorList>
            <person name="Lu L."/>
        </authorList>
    </citation>
    <scope>NUCLEOTIDE SEQUENCE [LARGE SCALE GENOMIC DNA]</scope>
    <source>
        <strain evidence="3 4">LZLJ-2</strain>
    </source>
</reference>